<dbReference type="STRING" id="144197.ENSSPAP00000015538"/>
<feature type="compositionally biased region" description="Basic residues" evidence="1">
    <location>
        <begin position="163"/>
        <end position="176"/>
    </location>
</feature>
<keyword evidence="2" id="KW-0732">Signal</keyword>
<reference evidence="3" key="1">
    <citation type="submission" date="2023-09" db="UniProtKB">
        <authorList>
            <consortium name="Ensembl"/>
        </authorList>
    </citation>
    <scope>IDENTIFICATION</scope>
</reference>
<accession>A0A3B5A2R5</accession>
<dbReference type="Ensembl" id="ENSSPAT00000015789.1">
    <property type="protein sequence ID" value="ENSSPAP00000015538.1"/>
    <property type="gene ID" value="ENSSPAG00000011717.1"/>
</dbReference>
<evidence type="ECO:0000313" key="3">
    <source>
        <dbReference type="Ensembl" id="ENSSPAP00000015538.1"/>
    </source>
</evidence>
<dbReference type="SUPFAM" id="SSF47266">
    <property type="entry name" value="4-helical cytokines"/>
    <property type="match status" value="1"/>
</dbReference>
<feature type="chain" id="PRO_5017190830" evidence="2">
    <location>
        <begin position="18"/>
        <end position="216"/>
    </location>
</feature>
<protein>
    <submittedName>
        <fullName evidence="3">Uncharacterized protein</fullName>
    </submittedName>
</protein>
<name>A0A3B5A2R5_9TELE</name>
<evidence type="ECO:0000256" key="1">
    <source>
        <dbReference type="SAM" id="MobiDB-lite"/>
    </source>
</evidence>
<feature type="signal peptide" evidence="2">
    <location>
        <begin position="1"/>
        <end position="17"/>
    </location>
</feature>
<feature type="region of interest" description="Disordered" evidence="1">
    <location>
        <begin position="153"/>
        <end position="216"/>
    </location>
</feature>
<dbReference type="AlphaFoldDB" id="A0A3B5A2R5"/>
<dbReference type="Gene3D" id="1.20.1250.10">
    <property type="match status" value="1"/>
</dbReference>
<feature type="compositionally biased region" description="Low complexity" evidence="1">
    <location>
        <begin position="177"/>
        <end position="216"/>
    </location>
</feature>
<organism evidence="3">
    <name type="scientific">Stegastes partitus</name>
    <name type="common">bicolor damselfish</name>
    <dbReference type="NCBI Taxonomy" id="144197"/>
    <lineage>
        <taxon>Eukaryota</taxon>
        <taxon>Metazoa</taxon>
        <taxon>Chordata</taxon>
        <taxon>Craniata</taxon>
        <taxon>Vertebrata</taxon>
        <taxon>Euteleostomi</taxon>
        <taxon>Actinopterygii</taxon>
        <taxon>Neopterygii</taxon>
        <taxon>Teleostei</taxon>
        <taxon>Neoteleostei</taxon>
        <taxon>Acanthomorphata</taxon>
        <taxon>Ovalentaria</taxon>
        <taxon>Pomacentridae</taxon>
        <taxon>Stegastes</taxon>
    </lineage>
</organism>
<proteinExistence type="predicted"/>
<dbReference type="GeneTree" id="ENSGT00940000177298"/>
<dbReference type="InterPro" id="IPR009079">
    <property type="entry name" value="4_helix_cytokine-like_core"/>
</dbReference>
<evidence type="ECO:0000256" key="2">
    <source>
        <dbReference type="SAM" id="SignalP"/>
    </source>
</evidence>
<sequence length="216" mass="23743">MLGQLVVLCSVLTCVLCCDWLTHHKLRSDSLTLIKHMRAAAHTCLCVQVESQLVFIRDSLRLIFRLYNHDNISSASWDTDKIKEFKIDIHRQTEELRSCVSTKSTFTANTCLLTVVLCPQVGTASWEVLRAETIFHLEHVELLAASIKHAASTSRTRSATSTTRRRPAASTSRRRSAASTTRGPSAASTTRGRSAVSTTRGRSAASTTRGRSAAAQ</sequence>
<feature type="compositionally biased region" description="Low complexity" evidence="1">
    <location>
        <begin position="153"/>
        <end position="162"/>
    </location>
</feature>